<evidence type="ECO:0000313" key="3">
    <source>
        <dbReference type="Proteomes" id="UP001431783"/>
    </source>
</evidence>
<reference evidence="2 3" key="1">
    <citation type="submission" date="2023-03" db="EMBL/GenBank/DDBJ databases">
        <title>Genome insight into feeding habits of ladybird beetles.</title>
        <authorList>
            <person name="Li H.-S."/>
            <person name="Huang Y.-H."/>
            <person name="Pang H."/>
        </authorList>
    </citation>
    <scope>NUCLEOTIDE SEQUENCE [LARGE SCALE GENOMIC DNA]</scope>
    <source>
        <strain evidence="2">SYSU_2023b</strain>
        <tissue evidence="2">Whole body</tissue>
    </source>
</reference>
<dbReference type="Proteomes" id="UP001431783">
    <property type="component" value="Unassembled WGS sequence"/>
</dbReference>
<keyword evidence="3" id="KW-1185">Reference proteome</keyword>
<gene>
    <name evidence="2" type="ORF">WA026_000065</name>
</gene>
<dbReference type="EMBL" id="JARQZJ010000121">
    <property type="protein sequence ID" value="KAK9887751.1"/>
    <property type="molecule type" value="Genomic_DNA"/>
</dbReference>
<comment type="caution">
    <text evidence="2">The sequence shown here is derived from an EMBL/GenBank/DDBJ whole genome shotgun (WGS) entry which is preliminary data.</text>
</comment>
<feature type="chain" id="PRO_5043576088" evidence="1">
    <location>
        <begin position="17"/>
        <end position="374"/>
    </location>
</feature>
<proteinExistence type="predicted"/>
<name>A0AAW1V3Z7_9CUCU</name>
<dbReference type="AlphaFoldDB" id="A0AAW1V3Z7"/>
<sequence length="374" mass="41747">MKVIILVISAVAIVGGSYNQQGWNQQGWKQQGWNAPTNYHQGAAPSHAPVQKYPEHIPVIGKDGVPLETPEVQAAKDHFHSEYQRAAALAAQKPDPYEGQYEEQKYTSVNNNGWNGASNRVAPVQATPIWEDHNDYNNNQGYNQAYRNQANNNHAYNNQGYNSQRYTNQAQNNQAYNNQGYNNQAYNNQGYNHNGYVPVETPEVQQAKAAHFQAFATAAARAAAQKQNQHNRYRRSINEWAQPKYNGPIHIPKITAHGVPADTAEVEHARLNHLKALNDAASKAHAAGYVEEHNSWNGDNGAYNHGQSADWSSSPVNADYHEKKWNGPIHIPVLDHNGVPVEPHEVQHARQEHLSALAAESSKHAGWNGVHQKW</sequence>
<evidence type="ECO:0000313" key="2">
    <source>
        <dbReference type="EMBL" id="KAK9887751.1"/>
    </source>
</evidence>
<evidence type="ECO:0000256" key="1">
    <source>
        <dbReference type="SAM" id="SignalP"/>
    </source>
</evidence>
<feature type="signal peptide" evidence="1">
    <location>
        <begin position="1"/>
        <end position="16"/>
    </location>
</feature>
<keyword evidence="1" id="KW-0732">Signal</keyword>
<organism evidence="2 3">
    <name type="scientific">Henosepilachna vigintioctopunctata</name>
    <dbReference type="NCBI Taxonomy" id="420089"/>
    <lineage>
        <taxon>Eukaryota</taxon>
        <taxon>Metazoa</taxon>
        <taxon>Ecdysozoa</taxon>
        <taxon>Arthropoda</taxon>
        <taxon>Hexapoda</taxon>
        <taxon>Insecta</taxon>
        <taxon>Pterygota</taxon>
        <taxon>Neoptera</taxon>
        <taxon>Endopterygota</taxon>
        <taxon>Coleoptera</taxon>
        <taxon>Polyphaga</taxon>
        <taxon>Cucujiformia</taxon>
        <taxon>Coccinelloidea</taxon>
        <taxon>Coccinellidae</taxon>
        <taxon>Epilachninae</taxon>
        <taxon>Epilachnini</taxon>
        <taxon>Henosepilachna</taxon>
    </lineage>
</organism>
<protein>
    <submittedName>
        <fullName evidence="2">Uncharacterized protein</fullName>
    </submittedName>
</protein>
<accession>A0AAW1V3Z7</accession>